<keyword evidence="2" id="KW-1185">Reference proteome</keyword>
<dbReference type="Proteomes" id="UP000821837">
    <property type="component" value="Chromosome 1"/>
</dbReference>
<gene>
    <name evidence="1" type="ORF">HPB52_012090</name>
</gene>
<dbReference type="AlphaFoldDB" id="A0A9D4T9T4"/>
<evidence type="ECO:0000313" key="2">
    <source>
        <dbReference type="Proteomes" id="UP000821837"/>
    </source>
</evidence>
<reference evidence="1" key="2">
    <citation type="submission" date="2021-09" db="EMBL/GenBank/DDBJ databases">
        <authorList>
            <person name="Jia N."/>
            <person name="Wang J."/>
            <person name="Shi W."/>
            <person name="Du L."/>
            <person name="Sun Y."/>
            <person name="Zhan W."/>
            <person name="Jiang J."/>
            <person name="Wang Q."/>
            <person name="Zhang B."/>
            <person name="Ji P."/>
            <person name="Sakyi L.B."/>
            <person name="Cui X."/>
            <person name="Yuan T."/>
            <person name="Jiang B."/>
            <person name="Yang W."/>
            <person name="Lam T.T.-Y."/>
            <person name="Chang Q."/>
            <person name="Ding S."/>
            <person name="Wang X."/>
            <person name="Zhu J."/>
            <person name="Ruan X."/>
            <person name="Zhao L."/>
            <person name="Wei J."/>
            <person name="Que T."/>
            <person name="Du C."/>
            <person name="Cheng J."/>
            <person name="Dai P."/>
            <person name="Han X."/>
            <person name="Huang E."/>
            <person name="Gao Y."/>
            <person name="Liu J."/>
            <person name="Shao H."/>
            <person name="Ye R."/>
            <person name="Li L."/>
            <person name="Wei W."/>
            <person name="Wang X."/>
            <person name="Wang C."/>
            <person name="Huo Q."/>
            <person name="Li W."/>
            <person name="Guo W."/>
            <person name="Chen H."/>
            <person name="Chen S."/>
            <person name="Zhou L."/>
            <person name="Zhou L."/>
            <person name="Ni X."/>
            <person name="Tian J."/>
            <person name="Zhou Y."/>
            <person name="Sheng Y."/>
            <person name="Liu T."/>
            <person name="Pan Y."/>
            <person name="Xia L."/>
            <person name="Li J."/>
            <person name="Zhao F."/>
            <person name="Cao W."/>
        </authorList>
    </citation>
    <scope>NUCLEOTIDE SEQUENCE</scope>
    <source>
        <strain evidence="1">Rsan-2018</strain>
        <tissue evidence="1">Larvae</tissue>
    </source>
</reference>
<organism evidence="1 2">
    <name type="scientific">Rhipicephalus sanguineus</name>
    <name type="common">Brown dog tick</name>
    <name type="synonym">Ixodes sanguineus</name>
    <dbReference type="NCBI Taxonomy" id="34632"/>
    <lineage>
        <taxon>Eukaryota</taxon>
        <taxon>Metazoa</taxon>
        <taxon>Ecdysozoa</taxon>
        <taxon>Arthropoda</taxon>
        <taxon>Chelicerata</taxon>
        <taxon>Arachnida</taxon>
        <taxon>Acari</taxon>
        <taxon>Parasitiformes</taxon>
        <taxon>Ixodida</taxon>
        <taxon>Ixodoidea</taxon>
        <taxon>Ixodidae</taxon>
        <taxon>Rhipicephalinae</taxon>
        <taxon>Rhipicephalus</taxon>
        <taxon>Rhipicephalus</taxon>
    </lineage>
</organism>
<sequence length="141" mass="15682">MAVVVLLCYITNLQHHGKRAFVTFYVTAHGTSLLGLDAIQQLGLLIDGATLTCRPATPVSSQLPAGVPPGFEHLHSGALGRVKDYVHRAKRRQHIVPLSAKLCRLPLALRQQDAIELRRLQDDDGRGHSRWPCCPVRLYIY</sequence>
<dbReference type="VEuPathDB" id="VectorBase:RSAN_035242"/>
<proteinExistence type="predicted"/>
<dbReference type="EMBL" id="JABSTV010001245">
    <property type="protein sequence ID" value="KAH7983448.1"/>
    <property type="molecule type" value="Genomic_DNA"/>
</dbReference>
<name>A0A9D4T9T4_RHISA</name>
<reference evidence="1" key="1">
    <citation type="journal article" date="2020" name="Cell">
        <title>Large-Scale Comparative Analyses of Tick Genomes Elucidate Their Genetic Diversity and Vector Capacities.</title>
        <authorList>
            <consortium name="Tick Genome and Microbiome Consortium (TIGMIC)"/>
            <person name="Jia N."/>
            <person name="Wang J."/>
            <person name="Shi W."/>
            <person name="Du L."/>
            <person name="Sun Y."/>
            <person name="Zhan W."/>
            <person name="Jiang J.F."/>
            <person name="Wang Q."/>
            <person name="Zhang B."/>
            <person name="Ji P."/>
            <person name="Bell-Sakyi L."/>
            <person name="Cui X.M."/>
            <person name="Yuan T.T."/>
            <person name="Jiang B.G."/>
            <person name="Yang W.F."/>
            <person name="Lam T.T."/>
            <person name="Chang Q.C."/>
            <person name="Ding S.J."/>
            <person name="Wang X.J."/>
            <person name="Zhu J.G."/>
            <person name="Ruan X.D."/>
            <person name="Zhao L."/>
            <person name="Wei J.T."/>
            <person name="Ye R.Z."/>
            <person name="Que T.C."/>
            <person name="Du C.H."/>
            <person name="Zhou Y.H."/>
            <person name="Cheng J.X."/>
            <person name="Dai P.F."/>
            <person name="Guo W.B."/>
            <person name="Han X.H."/>
            <person name="Huang E.J."/>
            <person name="Li L.F."/>
            <person name="Wei W."/>
            <person name="Gao Y.C."/>
            <person name="Liu J.Z."/>
            <person name="Shao H.Z."/>
            <person name="Wang X."/>
            <person name="Wang C.C."/>
            <person name="Yang T.C."/>
            <person name="Huo Q.B."/>
            <person name="Li W."/>
            <person name="Chen H.Y."/>
            <person name="Chen S.E."/>
            <person name="Zhou L.G."/>
            <person name="Ni X.B."/>
            <person name="Tian J.H."/>
            <person name="Sheng Y."/>
            <person name="Liu T."/>
            <person name="Pan Y.S."/>
            <person name="Xia L.Y."/>
            <person name="Li J."/>
            <person name="Zhao F."/>
            <person name="Cao W.C."/>
        </authorList>
    </citation>
    <scope>NUCLEOTIDE SEQUENCE</scope>
    <source>
        <strain evidence="1">Rsan-2018</strain>
    </source>
</reference>
<accession>A0A9D4T9T4</accession>
<comment type="caution">
    <text evidence="1">The sequence shown here is derived from an EMBL/GenBank/DDBJ whole genome shotgun (WGS) entry which is preliminary data.</text>
</comment>
<protein>
    <submittedName>
        <fullName evidence="1">Uncharacterized protein</fullName>
    </submittedName>
</protein>
<evidence type="ECO:0000313" key="1">
    <source>
        <dbReference type="EMBL" id="KAH7983448.1"/>
    </source>
</evidence>